<comment type="caution">
    <text evidence="1">The sequence shown here is derived from an EMBL/GenBank/DDBJ whole genome shotgun (WGS) entry which is preliminary data.</text>
</comment>
<accession>A0ACB6RH35</accession>
<reference evidence="1" key="1">
    <citation type="journal article" date="2020" name="Stud. Mycol.">
        <title>101 Dothideomycetes genomes: a test case for predicting lifestyles and emergence of pathogens.</title>
        <authorList>
            <person name="Haridas S."/>
            <person name="Albert R."/>
            <person name="Binder M."/>
            <person name="Bloem J."/>
            <person name="Labutti K."/>
            <person name="Salamov A."/>
            <person name="Andreopoulos B."/>
            <person name="Baker S."/>
            <person name="Barry K."/>
            <person name="Bills G."/>
            <person name="Bluhm B."/>
            <person name="Cannon C."/>
            <person name="Castanera R."/>
            <person name="Culley D."/>
            <person name="Daum C."/>
            <person name="Ezra D."/>
            <person name="Gonzalez J."/>
            <person name="Henrissat B."/>
            <person name="Kuo A."/>
            <person name="Liang C."/>
            <person name="Lipzen A."/>
            <person name="Lutzoni F."/>
            <person name="Magnuson J."/>
            <person name="Mondo S."/>
            <person name="Nolan M."/>
            <person name="Ohm R."/>
            <person name="Pangilinan J."/>
            <person name="Park H.-J."/>
            <person name="Ramirez L."/>
            <person name="Alfaro M."/>
            <person name="Sun H."/>
            <person name="Tritt A."/>
            <person name="Yoshinaga Y."/>
            <person name="Zwiers L.-H."/>
            <person name="Turgeon B."/>
            <person name="Goodwin S."/>
            <person name="Spatafora J."/>
            <person name="Crous P."/>
            <person name="Grigoriev I."/>
        </authorList>
    </citation>
    <scope>NUCLEOTIDE SEQUENCE</scope>
    <source>
        <strain evidence="1">ATCC 200398</strain>
    </source>
</reference>
<proteinExistence type="predicted"/>
<evidence type="ECO:0000313" key="2">
    <source>
        <dbReference type="Proteomes" id="UP000799755"/>
    </source>
</evidence>
<protein>
    <submittedName>
        <fullName evidence="1">Uncharacterized protein</fullName>
    </submittedName>
</protein>
<dbReference type="Proteomes" id="UP000799755">
    <property type="component" value="Unassembled WGS sequence"/>
</dbReference>
<keyword evidence="2" id="KW-1185">Reference proteome</keyword>
<evidence type="ECO:0000313" key="1">
    <source>
        <dbReference type="EMBL" id="KAF2478380.1"/>
    </source>
</evidence>
<gene>
    <name evidence="1" type="ORF">BDR25DRAFT_338939</name>
</gene>
<organism evidence="1 2">
    <name type="scientific">Lindgomyces ingoldianus</name>
    <dbReference type="NCBI Taxonomy" id="673940"/>
    <lineage>
        <taxon>Eukaryota</taxon>
        <taxon>Fungi</taxon>
        <taxon>Dikarya</taxon>
        <taxon>Ascomycota</taxon>
        <taxon>Pezizomycotina</taxon>
        <taxon>Dothideomycetes</taxon>
        <taxon>Pleosporomycetidae</taxon>
        <taxon>Pleosporales</taxon>
        <taxon>Lindgomycetaceae</taxon>
        <taxon>Lindgomyces</taxon>
    </lineage>
</organism>
<name>A0ACB6RH35_9PLEO</name>
<sequence>MDPLSVSSAAVGLTRLLYDHGDGWHQILTSFQSFLKVIDIPLRKGGVPALVTTSEMDENCDGLEVLERTLDSLPEQGAHTCRVYIEENLGFRDEFKAHLEQLVPDSFPDMHTSPATNSFLRLASQWSATSQHTQPWSLETYDFDSSLKNRRLAPGSSLMFSAGLIRRTSKIRVASDASGRMIVFVSCMSEMMALEEIFKKFSTGDRTISRPTASTVFARLRTIGNGLTRLDRVYNMLHDQGVPEAVNRQLLLLRFCHAQLEQASAILDTIQLFYTAFRERLSDPRRVVITASSLEELTRDAHLYEVFHQSVSNLASSTESLLCVVGPSLSNQKIFHAHSTEIKCICEDLKKTSSSLLGRLENHLKFIELRKSLRESASVWLLSLLASIFLPLSLASSLLSMQTRLADLHFLLYDFCGVIVLLATIVGIVVLVLRLNMWWSDKLAKWDSNVIFRRRIRPIIGFSTWSWVFIAWGLALSSFLVGMIKDVGLGLRILGFGAAIIGGMLLLTASAAGLLWWLISLVY</sequence>
<dbReference type="EMBL" id="MU003492">
    <property type="protein sequence ID" value="KAF2478380.1"/>
    <property type="molecule type" value="Genomic_DNA"/>
</dbReference>